<keyword evidence="2" id="KW-0812">Transmembrane</keyword>
<dbReference type="AlphaFoldDB" id="A0A3R7M0V2"/>
<sequence>MRRVPADRGGVRDPPVAGGGVRGPPAGGGGVRCPAAGGGVRGPPAAGGGVSGPSAARGGVRGPPAGGRVRCPPAAGGGVRGPSAAGGGVRGPPAAGGGVRGPSAAGGCVRCPPAAGGGVRGPSAAGGGVRDPPAAGGSVMIFLCHWMWRRGSSCAVSKTIACCYRRARLLPHVAAYSAVTTPAVLSPWIESQDVALWYLLALLLTWGVPAARRRWGGSRRRPKATPSPVGRRLIEEVSYDLQAELKLGQGATQRPVNHESIHHRHVEQVVKHILVPLVSSSGCGVRRGQLIGKVYPLLSHVVVNDGLGLRPDYHGGWGRSTMSGPWMVESICTGFRSIQDIANIPVAEVRKSTSPRALTLRSFGMNLRFSRIVRLP</sequence>
<accession>A0A3R7M0V2</accession>
<feature type="region of interest" description="Disordered" evidence="1">
    <location>
        <begin position="1"/>
        <end position="99"/>
    </location>
</feature>
<feature type="compositionally biased region" description="Basic and acidic residues" evidence="1">
    <location>
        <begin position="1"/>
        <end position="11"/>
    </location>
</feature>
<name>A0A3R7M0V2_PENVA</name>
<feature type="transmembrane region" description="Helical" evidence="2">
    <location>
        <begin position="195"/>
        <end position="211"/>
    </location>
</feature>
<organism evidence="3 4">
    <name type="scientific">Penaeus vannamei</name>
    <name type="common">Whiteleg shrimp</name>
    <name type="synonym">Litopenaeus vannamei</name>
    <dbReference type="NCBI Taxonomy" id="6689"/>
    <lineage>
        <taxon>Eukaryota</taxon>
        <taxon>Metazoa</taxon>
        <taxon>Ecdysozoa</taxon>
        <taxon>Arthropoda</taxon>
        <taxon>Crustacea</taxon>
        <taxon>Multicrustacea</taxon>
        <taxon>Malacostraca</taxon>
        <taxon>Eumalacostraca</taxon>
        <taxon>Eucarida</taxon>
        <taxon>Decapoda</taxon>
        <taxon>Dendrobranchiata</taxon>
        <taxon>Penaeoidea</taxon>
        <taxon>Penaeidae</taxon>
        <taxon>Penaeus</taxon>
    </lineage>
</organism>
<evidence type="ECO:0000313" key="4">
    <source>
        <dbReference type="Proteomes" id="UP000283509"/>
    </source>
</evidence>
<evidence type="ECO:0000256" key="2">
    <source>
        <dbReference type="SAM" id="Phobius"/>
    </source>
</evidence>
<reference evidence="3 4" key="1">
    <citation type="submission" date="2018-04" db="EMBL/GenBank/DDBJ databases">
        <authorList>
            <person name="Zhang X."/>
            <person name="Yuan J."/>
            <person name="Li F."/>
            <person name="Xiang J."/>
        </authorList>
    </citation>
    <scope>NUCLEOTIDE SEQUENCE [LARGE SCALE GENOMIC DNA]</scope>
    <source>
        <tissue evidence="3">Muscle</tissue>
    </source>
</reference>
<keyword evidence="2" id="KW-0472">Membrane</keyword>
<gene>
    <name evidence="3" type="ORF">C7M84_017840</name>
</gene>
<keyword evidence="4" id="KW-1185">Reference proteome</keyword>
<keyword evidence="2" id="KW-1133">Transmembrane helix</keyword>
<feature type="compositionally biased region" description="Gly residues" evidence="1">
    <location>
        <begin position="17"/>
        <end position="51"/>
    </location>
</feature>
<dbReference type="Proteomes" id="UP000283509">
    <property type="component" value="Unassembled WGS sequence"/>
</dbReference>
<proteinExistence type="predicted"/>
<feature type="transmembrane region" description="Helical" evidence="2">
    <location>
        <begin position="169"/>
        <end position="189"/>
    </location>
</feature>
<comment type="caution">
    <text evidence="3">The sequence shown here is derived from an EMBL/GenBank/DDBJ whole genome shotgun (WGS) entry which is preliminary data.</text>
</comment>
<reference evidence="3 4" key="2">
    <citation type="submission" date="2019-01" db="EMBL/GenBank/DDBJ databases">
        <title>The decoding of complex shrimp genome reveals the adaptation for benthos swimmer, frequently molting mechanism and breeding impact on genome.</title>
        <authorList>
            <person name="Sun Y."/>
            <person name="Gao Y."/>
            <person name="Yu Y."/>
        </authorList>
    </citation>
    <scope>NUCLEOTIDE SEQUENCE [LARGE SCALE GENOMIC DNA]</scope>
    <source>
        <tissue evidence="3">Muscle</tissue>
    </source>
</reference>
<dbReference type="EMBL" id="QCYY01003293">
    <property type="protein sequence ID" value="ROT64236.1"/>
    <property type="molecule type" value="Genomic_DNA"/>
</dbReference>
<protein>
    <submittedName>
        <fullName evidence="3">Uncharacterized protein</fullName>
    </submittedName>
</protein>
<evidence type="ECO:0000256" key="1">
    <source>
        <dbReference type="SAM" id="MobiDB-lite"/>
    </source>
</evidence>
<feature type="compositionally biased region" description="Gly residues" evidence="1">
    <location>
        <begin position="75"/>
        <end position="99"/>
    </location>
</feature>
<evidence type="ECO:0000313" key="3">
    <source>
        <dbReference type="EMBL" id="ROT64236.1"/>
    </source>
</evidence>